<feature type="transmembrane region" description="Helical" evidence="7">
    <location>
        <begin position="492"/>
        <end position="509"/>
    </location>
</feature>
<feature type="transmembrane region" description="Helical" evidence="7">
    <location>
        <begin position="457"/>
        <end position="480"/>
    </location>
</feature>
<evidence type="ECO:0000256" key="5">
    <source>
        <dbReference type="ARBA" id="ARBA00022989"/>
    </source>
</evidence>
<organism evidence="9 10">
    <name type="scientific">Myxococcus landrumensis</name>
    <dbReference type="NCBI Taxonomy" id="2813577"/>
    <lineage>
        <taxon>Bacteria</taxon>
        <taxon>Pseudomonadati</taxon>
        <taxon>Myxococcota</taxon>
        <taxon>Myxococcia</taxon>
        <taxon>Myxococcales</taxon>
        <taxon>Cystobacterineae</taxon>
        <taxon>Myxococcaceae</taxon>
        <taxon>Myxococcus</taxon>
    </lineage>
</organism>
<feature type="transmembrane region" description="Helical" evidence="7">
    <location>
        <begin position="575"/>
        <end position="595"/>
    </location>
</feature>
<dbReference type="InterPro" id="IPR006037">
    <property type="entry name" value="RCK_C"/>
</dbReference>
<comment type="subcellular location">
    <subcellularLocation>
        <location evidence="1">Membrane</location>
        <topology evidence="1">Multi-pass membrane protein</topology>
    </subcellularLocation>
</comment>
<feature type="transmembrane region" description="Helical" evidence="7">
    <location>
        <begin position="426"/>
        <end position="445"/>
    </location>
</feature>
<evidence type="ECO:0000313" key="10">
    <source>
        <dbReference type="Proteomes" id="UP000663090"/>
    </source>
</evidence>
<keyword evidence="3 7" id="KW-0812">Transmembrane</keyword>
<protein>
    <submittedName>
        <fullName evidence="9">SLC13 family permease</fullName>
    </submittedName>
</protein>
<feature type="domain" description="RCK C-terminal" evidence="8">
    <location>
        <begin position="292"/>
        <end position="391"/>
    </location>
</feature>
<dbReference type="InterPro" id="IPR004680">
    <property type="entry name" value="Cit_transptr-like_dom"/>
</dbReference>
<evidence type="ECO:0000313" key="9">
    <source>
        <dbReference type="EMBL" id="QSQ10714.1"/>
    </source>
</evidence>
<feature type="transmembrane region" description="Helical" evidence="7">
    <location>
        <begin position="94"/>
        <end position="122"/>
    </location>
</feature>
<name>A0ABX7MZB7_9BACT</name>
<keyword evidence="6 7" id="KW-0472">Membrane</keyword>
<dbReference type="Proteomes" id="UP000663090">
    <property type="component" value="Chromosome"/>
</dbReference>
<evidence type="ECO:0000256" key="4">
    <source>
        <dbReference type="ARBA" id="ARBA00022737"/>
    </source>
</evidence>
<dbReference type="InterPro" id="IPR051679">
    <property type="entry name" value="DASS-Related_Transporters"/>
</dbReference>
<keyword evidence="10" id="KW-1185">Reference proteome</keyword>
<sequence length="676" mass="71317">MTIAIVLGIVVVALVLFSIDTVPIEVSALGVVCLLALTGVLTPAQAFEGFSNDTVIFIFTLLAMTQGLASTGVVQLVGQRLAFFARFGHQTFVLAMMVTVATFSSVISNTVTTAAFLPVAIGAAHRAKVPKSKVLLPLAYASMLGGMVFLYGTSTNLVMSAALERSGLKSIGVAELAPVGLPVAVIGIFVVVLLGPLLLPSREGKGGAEEWTLRDYLTEAVLPEGSRYIGKPLAEITEGLGLRVIGLVRGGRAVSAVPTQLLHGDERLFVEGTREDILRVKDLRGIEIRPDLRLADEAQEDKDTALVEATLPPGSPLVGRSLREALFVERYGLVVLALHRHPSLQRVTKLQLLGRIFGERRMSNLPLAVGDVLLLRGPREKVSELSDGLSLMVLGGHDYQPPRYGKALLAVVLFLGALGAGSLSMVPLSVAGLTGMLAMIATGCVDARSAFRVDWRVVLLIGSMMALGLAMEVSGAGRFLGQWVAGLGDLGGPRMVLVVLMLLTMLLSAPMSNQAAALVVLPVALNAATQLGVDPRPFAMGVTLAASCSFITPLEPSCVLVYGPGHYRFTDFFRLGTPLTALLVVVLTWMVPWVWPFDAKGSAARASVDGGAKADVLEHPRLVLQHPLQPLAHAGVVAPGRRDGEAEEEGLVAVLGLGQLAVEAGEGRVREPLGEQ</sequence>
<feature type="transmembrane region" description="Helical" evidence="7">
    <location>
        <begin position="516"/>
        <end position="533"/>
    </location>
</feature>
<dbReference type="SUPFAM" id="SSF116726">
    <property type="entry name" value="TrkA C-terminal domain-like"/>
    <property type="match status" value="2"/>
</dbReference>
<feature type="transmembrane region" description="Helical" evidence="7">
    <location>
        <begin position="179"/>
        <end position="199"/>
    </location>
</feature>
<keyword evidence="2" id="KW-0813">Transport</keyword>
<reference evidence="9 10" key="1">
    <citation type="submission" date="2021-02" db="EMBL/GenBank/DDBJ databases">
        <title>De Novo genome assembly of isolated myxobacteria.</title>
        <authorList>
            <person name="Stevens D.C."/>
        </authorList>
    </citation>
    <scope>NUCLEOTIDE SEQUENCE [LARGE SCALE GENOMIC DNA]</scope>
    <source>
        <strain evidence="9 10">SCHIC003</strain>
    </source>
</reference>
<evidence type="ECO:0000256" key="6">
    <source>
        <dbReference type="ARBA" id="ARBA00023136"/>
    </source>
</evidence>
<dbReference type="InterPro" id="IPR036721">
    <property type="entry name" value="RCK_C_sf"/>
</dbReference>
<dbReference type="EMBL" id="CP071091">
    <property type="protein sequence ID" value="QSQ10714.1"/>
    <property type="molecule type" value="Genomic_DNA"/>
</dbReference>
<dbReference type="Pfam" id="PF03600">
    <property type="entry name" value="CitMHS"/>
    <property type="match status" value="1"/>
</dbReference>
<feature type="transmembrane region" description="Helical" evidence="7">
    <location>
        <begin position="28"/>
        <end position="47"/>
    </location>
</feature>
<accession>A0ABX7MZB7</accession>
<dbReference type="PANTHER" id="PTHR43652:SF2">
    <property type="entry name" value="BASIC AMINO ACID ANTIPORTER YFCC-RELATED"/>
    <property type="match status" value="1"/>
</dbReference>
<dbReference type="PANTHER" id="PTHR43652">
    <property type="entry name" value="BASIC AMINO ACID ANTIPORTER YFCC-RELATED"/>
    <property type="match status" value="1"/>
</dbReference>
<evidence type="ECO:0000256" key="7">
    <source>
        <dbReference type="SAM" id="Phobius"/>
    </source>
</evidence>
<dbReference type="Gene3D" id="3.30.70.1450">
    <property type="entry name" value="Regulator of K+ conductance, C-terminal domain"/>
    <property type="match status" value="2"/>
</dbReference>
<evidence type="ECO:0000256" key="3">
    <source>
        <dbReference type="ARBA" id="ARBA00022692"/>
    </source>
</evidence>
<evidence type="ECO:0000256" key="2">
    <source>
        <dbReference type="ARBA" id="ARBA00022448"/>
    </source>
</evidence>
<evidence type="ECO:0000259" key="8">
    <source>
        <dbReference type="PROSITE" id="PS51202"/>
    </source>
</evidence>
<dbReference type="PROSITE" id="PS51202">
    <property type="entry name" value="RCK_C"/>
    <property type="match status" value="2"/>
</dbReference>
<keyword evidence="4" id="KW-0677">Repeat</keyword>
<feature type="domain" description="RCK C-terminal" evidence="8">
    <location>
        <begin position="205"/>
        <end position="286"/>
    </location>
</feature>
<evidence type="ECO:0000256" key="1">
    <source>
        <dbReference type="ARBA" id="ARBA00004141"/>
    </source>
</evidence>
<dbReference type="Pfam" id="PF02080">
    <property type="entry name" value="TrkA_C"/>
    <property type="match status" value="1"/>
</dbReference>
<feature type="transmembrane region" description="Helical" evidence="7">
    <location>
        <begin position="54"/>
        <end position="74"/>
    </location>
</feature>
<proteinExistence type="predicted"/>
<feature type="transmembrane region" description="Helical" evidence="7">
    <location>
        <begin position="134"/>
        <end position="159"/>
    </location>
</feature>
<keyword evidence="5 7" id="KW-1133">Transmembrane helix</keyword>
<gene>
    <name evidence="9" type="ORF">JY572_19915</name>
</gene>